<gene>
    <name evidence="6" type="ordered locus">Rxyl_1930</name>
</gene>
<dbReference type="PRINTS" id="PR00719">
    <property type="entry name" value="LMWPTPASE"/>
</dbReference>
<dbReference type="OrthoDB" id="9784339at2"/>
<keyword evidence="2" id="KW-0378">Hydrolase</keyword>
<sequence length="165" mass="18112">MSAAKERPKTVLFVCTANICRSPMAAALFNALAQERGLPYRAESAGVAALENAGMAPYAREALAEIGIRDEGHRARRVSRELLERADLVLVMGPRHLREIERSFGPSGKVHTLRGYAADGADGEEIPDPYGLTAHAYRASLRQLLEYVEGALERLRREEEPGQAQ</sequence>
<dbReference type="PANTHER" id="PTHR11717">
    <property type="entry name" value="LOW MOLECULAR WEIGHT PROTEIN TYROSINE PHOSPHATASE"/>
    <property type="match status" value="1"/>
</dbReference>
<reference evidence="6 7" key="1">
    <citation type="submission" date="2006-06" db="EMBL/GenBank/DDBJ databases">
        <title>Complete sequence of Rubrobacter xylanophilus DSM 9941.</title>
        <authorList>
            <consortium name="US DOE Joint Genome Institute"/>
            <person name="Copeland A."/>
            <person name="Lucas S."/>
            <person name="Lapidus A."/>
            <person name="Barry K."/>
            <person name="Detter J.C."/>
            <person name="Glavina del Rio T."/>
            <person name="Hammon N."/>
            <person name="Israni S."/>
            <person name="Dalin E."/>
            <person name="Tice H."/>
            <person name="Pitluck S."/>
            <person name="Munk A.C."/>
            <person name="Brettin T."/>
            <person name="Bruce D."/>
            <person name="Han C."/>
            <person name="Tapia R."/>
            <person name="Gilna P."/>
            <person name="Schmutz J."/>
            <person name="Larimer F."/>
            <person name="Land M."/>
            <person name="Hauser L."/>
            <person name="Kyrpides N."/>
            <person name="Lykidis A."/>
            <person name="da Costa M.S."/>
            <person name="Rainey F.A."/>
            <person name="Empadinhas N."/>
            <person name="Jolivet E."/>
            <person name="Battista J.R."/>
            <person name="Richardson P."/>
        </authorList>
    </citation>
    <scope>NUCLEOTIDE SEQUENCE [LARGE SCALE GENOMIC DNA]</scope>
    <source>
        <strain evidence="7">DSM 9941 / NBRC 16129 / PRD-1</strain>
    </source>
</reference>
<name>Q1AUQ1_RUBXD</name>
<dbReference type="Pfam" id="PF01451">
    <property type="entry name" value="LMWPc"/>
    <property type="match status" value="1"/>
</dbReference>
<organism evidence="6 7">
    <name type="scientific">Rubrobacter xylanophilus (strain DSM 9941 / JCM 11954 / NBRC 16129 / PRD-1)</name>
    <dbReference type="NCBI Taxonomy" id="266117"/>
    <lineage>
        <taxon>Bacteria</taxon>
        <taxon>Bacillati</taxon>
        <taxon>Actinomycetota</taxon>
        <taxon>Rubrobacteria</taxon>
        <taxon>Rubrobacterales</taxon>
        <taxon>Rubrobacteraceae</taxon>
        <taxon>Rubrobacter</taxon>
    </lineage>
</organism>
<dbReference type="SMART" id="SM00226">
    <property type="entry name" value="LMWPc"/>
    <property type="match status" value="1"/>
</dbReference>
<dbReference type="Proteomes" id="UP000006637">
    <property type="component" value="Chromosome"/>
</dbReference>
<keyword evidence="3" id="KW-0904">Protein phosphatase</keyword>
<dbReference type="EMBL" id="CP000386">
    <property type="protein sequence ID" value="ABG04877.1"/>
    <property type="molecule type" value="Genomic_DNA"/>
</dbReference>
<keyword evidence="7" id="KW-1185">Reference proteome</keyword>
<evidence type="ECO:0000313" key="6">
    <source>
        <dbReference type="EMBL" id="ABG04877.1"/>
    </source>
</evidence>
<dbReference type="InterPro" id="IPR017867">
    <property type="entry name" value="Tyr_phospatase_low_mol_wt"/>
</dbReference>
<protein>
    <submittedName>
        <fullName evidence="6">Protein tyrosine phosphatase</fullName>
    </submittedName>
</protein>
<dbReference type="AlphaFoldDB" id="Q1AUQ1"/>
<proteinExistence type="inferred from homology"/>
<evidence type="ECO:0000313" key="7">
    <source>
        <dbReference type="Proteomes" id="UP000006637"/>
    </source>
</evidence>
<dbReference type="eggNOG" id="COG0394">
    <property type="taxonomic scope" value="Bacteria"/>
</dbReference>
<evidence type="ECO:0000256" key="1">
    <source>
        <dbReference type="ARBA" id="ARBA00011063"/>
    </source>
</evidence>
<feature type="active site" evidence="4">
    <location>
        <position position="21"/>
    </location>
</feature>
<dbReference type="SUPFAM" id="SSF52788">
    <property type="entry name" value="Phosphotyrosine protein phosphatases I"/>
    <property type="match status" value="1"/>
</dbReference>
<feature type="active site" description="Proton donor" evidence="4">
    <location>
        <position position="128"/>
    </location>
</feature>
<feature type="domain" description="Phosphotyrosine protein phosphatase I" evidence="5">
    <location>
        <begin position="9"/>
        <end position="154"/>
    </location>
</feature>
<dbReference type="PANTHER" id="PTHR11717:SF31">
    <property type="entry name" value="LOW MOLECULAR WEIGHT PROTEIN-TYROSINE-PHOSPHATASE ETP-RELATED"/>
    <property type="match status" value="1"/>
</dbReference>
<dbReference type="STRING" id="266117.Rxyl_1930"/>
<feature type="active site" description="Nucleophile" evidence="4">
    <location>
        <position position="15"/>
    </location>
</feature>
<dbReference type="InterPro" id="IPR023485">
    <property type="entry name" value="Ptyr_pPase"/>
</dbReference>
<dbReference type="Gene3D" id="3.40.50.2300">
    <property type="match status" value="1"/>
</dbReference>
<dbReference type="RefSeq" id="WP_011564892.1">
    <property type="nucleotide sequence ID" value="NC_008148.1"/>
</dbReference>
<dbReference type="GO" id="GO:0004725">
    <property type="term" value="F:protein tyrosine phosphatase activity"/>
    <property type="evidence" value="ECO:0007669"/>
    <property type="project" value="InterPro"/>
</dbReference>
<dbReference type="HOGENOM" id="CLU_071415_1_2_11"/>
<evidence type="ECO:0000259" key="5">
    <source>
        <dbReference type="SMART" id="SM00226"/>
    </source>
</evidence>
<evidence type="ECO:0000256" key="2">
    <source>
        <dbReference type="ARBA" id="ARBA00022801"/>
    </source>
</evidence>
<dbReference type="KEGG" id="rxy:Rxyl_1930"/>
<evidence type="ECO:0000256" key="3">
    <source>
        <dbReference type="ARBA" id="ARBA00022912"/>
    </source>
</evidence>
<accession>Q1AUQ1</accession>
<dbReference type="InterPro" id="IPR036196">
    <property type="entry name" value="Ptyr_pPase_sf"/>
</dbReference>
<dbReference type="PhylomeDB" id="Q1AUQ1"/>
<dbReference type="InterPro" id="IPR050438">
    <property type="entry name" value="LMW_PTPase"/>
</dbReference>
<evidence type="ECO:0000256" key="4">
    <source>
        <dbReference type="PIRSR" id="PIRSR617867-1"/>
    </source>
</evidence>
<comment type="similarity">
    <text evidence="1">Belongs to the low molecular weight phosphotyrosine protein phosphatase family.</text>
</comment>